<organism evidence="1 2">
    <name type="scientific">Rurimicrobium arvi</name>
    <dbReference type="NCBI Taxonomy" id="2049916"/>
    <lineage>
        <taxon>Bacteria</taxon>
        <taxon>Pseudomonadati</taxon>
        <taxon>Bacteroidota</taxon>
        <taxon>Chitinophagia</taxon>
        <taxon>Chitinophagales</taxon>
        <taxon>Chitinophagaceae</taxon>
        <taxon>Rurimicrobium</taxon>
    </lineage>
</organism>
<keyword evidence="2" id="KW-1185">Reference proteome</keyword>
<evidence type="ECO:0008006" key="3">
    <source>
        <dbReference type="Google" id="ProtNLM"/>
    </source>
</evidence>
<evidence type="ECO:0000313" key="1">
    <source>
        <dbReference type="EMBL" id="GAA4457008.1"/>
    </source>
</evidence>
<dbReference type="EMBL" id="BAABEZ010000022">
    <property type="protein sequence ID" value="GAA4457008.1"/>
    <property type="molecule type" value="Genomic_DNA"/>
</dbReference>
<evidence type="ECO:0000313" key="2">
    <source>
        <dbReference type="Proteomes" id="UP001501410"/>
    </source>
</evidence>
<protein>
    <recommendedName>
        <fullName evidence="3">Transglycosylase SLT domain-containing protein</fullName>
    </recommendedName>
</protein>
<dbReference type="Proteomes" id="UP001501410">
    <property type="component" value="Unassembled WGS sequence"/>
</dbReference>
<proteinExistence type="predicted"/>
<sequence>MALIHIDHPNIPPSIRAAFGRKVEQIAAWLIIDPNWLMQVMYAESRLKPTAQNIQNGRVVAAGLLQWTKASGVPGAPQSLLRYDHLQQLDFVKTYFAPYRGRMKSYFDVYLVTFFPAAVGQPDDYVFSTAKLSASLVAAQNPAINKVKDGRITMAEFKQYVWDSTPDAVRGLVFKARQVYEDVKSEVQRITEDGNGQSIAKAAGGIATIIAFFFSSAI</sequence>
<comment type="caution">
    <text evidence="1">The sequence shown here is derived from an EMBL/GenBank/DDBJ whole genome shotgun (WGS) entry which is preliminary data.</text>
</comment>
<name>A0ABP8MZE9_9BACT</name>
<accession>A0ABP8MZE9</accession>
<dbReference type="RefSeq" id="WP_344827180.1">
    <property type="nucleotide sequence ID" value="NZ_BAABEZ010000022.1"/>
</dbReference>
<dbReference type="InterPro" id="IPR023346">
    <property type="entry name" value="Lysozyme-like_dom_sf"/>
</dbReference>
<gene>
    <name evidence="1" type="ORF">GCM10023092_23170</name>
</gene>
<dbReference type="SUPFAM" id="SSF53955">
    <property type="entry name" value="Lysozyme-like"/>
    <property type="match status" value="1"/>
</dbReference>
<reference evidence="2" key="1">
    <citation type="journal article" date="2019" name="Int. J. Syst. Evol. Microbiol.">
        <title>The Global Catalogue of Microorganisms (GCM) 10K type strain sequencing project: providing services to taxonomists for standard genome sequencing and annotation.</title>
        <authorList>
            <consortium name="The Broad Institute Genomics Platform"/>
            <consortium name="The Broad Institute Genome Sequencing Center for Infectious Disease"/>
            <person name="Wu L."/>
            <person name="Ma J."/>
        </authorList>
    </citation>
    <scope>NUCLEOTIDE SEQUENCE [LARGE SCALE GENOMIC DNA]</scope>
    <source>
        <strain evidence="2">JCM 31921</strain>
    </source>
</reference>